<evidence type="ECO:0000313" key="2">
    <source>
        <dbReference type="Proteomes" id="UP001303222"/>
    </source>
</evidence>
<name>A0AAN6SIB6_9PEZI</name>
<keyword evidence="2" id="KW-1185">Reference proteome</keyword>
<reference evidence="1" key="2">
    <citation type="submission" date="2023-06" db="EMBL/GenBank/DDBJ databases">
        <authorList>
            <consortium name="Lawrence Berkeley National Laboratory"/>
            <person name="Mondo S.J."/>
            <person name="Hensen N."/>
            <person name="Bonometti L."/>
            <person name="Westerberg I."/>
            <person name="Brannstrom I.O."/>
            <person name="Guillou S."/>
            <person name="Cros-Aarteil S."/>
            <person name="Calhoun S."/>
            <person name="Haridas S."/>
            <person name="Kuo A."/>
            <person name="Pangilinan J."/>
            <person name="Riley R."/>
            <person name="Labutti K."/>
            <person name="Andreopoulos B."/>
            <person name="Lipzen A."/>
            <person name="Chen C."/>
            <person name="Yanf M."/>
            <person name="Daum C."/>
            <person name="Ng V."/>
            <person name="Clum A."/>
            <person name="Steindorff A."/>
            <person name="Ohm R."/>
            <person name="Martin F."/>
            <person name="Silar P."/>
            <person name="Natvig D."/>
            <person name="Lalanne C."/>
            <person name="Gautier V."/>
            <person name="Ament-Velasquez S.L."/>
            <person name="Kruys A."/>
            <person name="Hutchinson M.I."/>
            <person name="Powell A.J."/>
            <person name="Barry K."/>
            <person name="Miller A.N."/>
            <person name="Grigoriev I.V."/>
            <person name="Debuchy R."/>
            <person name="Gladieux P."/>
            <person name="Thoren M.H."/>
            <person name="Johannesson H."/>
        </authorList>
    </citation>
    <scope>NUCLEOTIDE SEQUENCE</scope>
    <source>
        <strain evidence="1">CBS 626.80</strain>
    </source>
</reference>
<reference evidence="1" key="1">
    <citation type="journal article" date="2023" name="Mol. Phylogenet. Evol.">
        <title>Genome-scale phylogeny and comparative genomics of the fungal order Sordariales.</title>
        <authorList>
            <person name="Hensen N."/>
            <person name="Bonometti L."/>
            <person name="Westerberg I."/>
            <person name="Brannstrom I.O."/>
            <person name="Guillou S."/>
            <person name="Cros-Aarteil S."/>
            <person name="Calhoun S."/>
            <person name="Haridas S."/>
            <person name="Kuo A."/>
            <person name="Mondo S."/>
            <person name="Pangilinan J."/>
            <person name="Riley R."/>
            <person name="LaButti K."/>
            <person name="Andreopoulos B."/>
            <person name="Lipzen A."/>
            <person name="Chen C."/>
            <person name="Yan M."/>
            <person name="Daum C."/>
            <person name="Ng V."/>
            <person name="Clum A."/>
            <person name="Steindorff A."/>
            <person name="Ohm R.A."/>
            <person name="Martin F."/>
            <person name="Silar P."/>
            <person name="Natvig D.O."/>
            <person name="Lalanne C."/>
            <person name="Gautier V."/>
            <person name="Ament-Velasquez S.L."/>
            <person name="Kruys A."/>
            <person name="Hutchinson M.I."/>
            <person name="Powell A.J."/>
            <person name="Barry K."/>
            <person name="Miller A.N."/>
            <person name="Grigoriev I.V."/>
            <person name="Debuchy R."/>
            <person name="Gladieux P."/>
            <person name="Hiltunen Thoren M."/>
            <person name="Johannesson H."/>
        </authorList>
    </citation>
    <scope>NUCLEOTIDE SEQUENCE</scope>
    <source>
        <strain evidence="1">CBS 626.80</strain>
    </source>
</reference>
<accession>A0AAN6SIB6</accession>
<gene>
    <name evidence="1" type="ORF">QBC32DRAFT_368676</name>
</gene>
<protein>
    <submittedName>
        <fullName evidence="1">Uncharacterized protein</fullName>
    </submittedName>
</protein>
<dbReference type="AlphaFoldDB" id="A0AAN6SIB6"/>
<sequence length="111" mass="11783">MMTATFPGTSVDRSTSCIALEQRLEGMVGNGTTAHQGHVDTNASNNDLCDADTVGEDCIDAIPVIMPSRLSKLLSSLPSRSLPRSLGTTTRLTEMMIEFLTHSSAGCVLLL</sequence>
<dbReference type="EMBL" id="MU859091">
    <property type="protein sequence ID" value="KAK3954348.1"/>
    <property type="molecule type" value="Genomic_DNA"/>
</dbReference>
<evidence type="ECO:0000313" key="1">
    <source>
        <dbReference type="EMBL" id="KAK3954348.1"/>
    </source>
</evidence>
<organism evidence="1 2">
    <name type="scientific">Pseudoneurospora amorphoporcata</name>
    <dbReference type="NCBI Taxonomy" id="241081"/>
    <lineage>
        <taxon>Eukaryota</taxon>
        <taxon>Fungi</taxon>
        <taxon>Dikarya</taxon>
        <taxon>Ascomycota</taxon>
        <taxon>Pezizomycotina</taxon>
        <taxon>Sordariomycetes</taxon>
        <taxon>Sordariomycetidae</taxon>
        <taxon>Sordariales</taxon>
        <taxon>Sordariaceae</taxon>
        <taxon>Pseudoneurospora</taxon>
    </lineage>
</organism>
<dbReference type="Proteomes" id="UP001303222">
    <property type="component" value="Unassembled WGS sequence"/>
</dbReference>
<proteinExistence type="predicted"/>
<comment type="caution">
    <text evidence="1">The sequence shown here is derived from an EMBL/GenBank/DDBJ whole genome shotgun (WGS) entry which is preliminary data.</text>
</comment>